<name>A0ABD5V8U2_9EURY</name>
<feature type="compositionally biased region" description="Acidic residues" evidence="1">
    <location>
        <begin position="10"/>
        <end position="26"/>
    </location>
</feature>
<evidence type="ECO:0000313" key="2">
    <source>
        <dbReference type="EMBL" id="MFC6951705.1"/>
    </source>
</evidence>
<evidence type="ECO:0000313" key="3">
    <source>
        <dbReference type="Proteomes" id="UP001596395"/>
    </source>
</evidence>
<dbReference type="RefSeq" id="WP_336348723.1">
    <property type="nucleotide sequence ID" value="NZ_JAZAQL010000001.1"/>
</dbReference>
<dbReference type="AlphaFoldDB" id="A0ABD5V8U2"/>
<feature type="region of interest" description="Disordered" evidence="1">
    <location>
        <begin position="1"/>
        <end position="55"/>
    </location>
</feature>
<evidence type="ECO:0000256" key="1">
    <source>
        <dbReference type="SAM" id="MobiDB-lite"/>
    </source>
</evidence>
<comment type="caution">
    <text evidence="2">The sequence shown here is derived from an EMBL/GenBank/DDBJ whole genome shotgun (WGS) entry which is preliminary data.</text>
</comment>
<dbReference type="EMBL" id="JBHSXN010000001">
    <property type="protein sequence ID" value="MFC6951705.1"/>
    <property type="molecule type" value="Genomic_DNA"/>
</dbReference>
<accession>A0ABD5V8U2</accession>
<keyword evidence="3" id="KW-1185">Reference proteome</keyword>
<sequence>MATARHPTIDPDDADQEDADSDDANLDDARETTPERPGVGIAHTTVVPTNFGRDD</sequence>
<dbReference type="Proteomes" id="UP001596395">
    <property type="component" value="Unassembled WGS sequence"/>
</dbReference>
<reference evidence="2 3" key="1">
    <citation type="journal article" date="2019" name="Int. J. Syst. Evol. Microbiol.">
        <title>The Global Catalogue of Microorganisms (GCM) 10K type strain sequencing project: providing services to taxonomists for standard genome sequencing and annotation.</title>
        <authorList>
            <consortium name="The Broad Institute Genomics Platform"/>
            <consortium name="The Broad Institute Genome Sequencing Center for Infectious Disease"/>
            <person name="Wu L."/>
            <person name="Ma J."/>
        </authorList>
    </citation>
    <scope>NUCLEOTIDE SEQUENCE [LARGE SCALE GENOMIC DNA]</scope>
    <source>
        <strain evidence="2 3">GX26</strain>
    </source>
</reference>
<organism evidence="2 3">
    <name type="scientific">Halorubellus litoreus</name>
    <dbReference type="NCBI Taxonomy" id="755308"/>
    <lineage>
        <taxon>Archaea</taxon>
        <taxon>Methanobacteriati</taxon>
        <taxon>Methanobacteriota</taxon>
        <taxon>Stenosarchaea group</taxon>
        <taxon>Halobacteria</taxon>
        <taxon>Halobacteriales</taxon>
        <taxon>Halorubellaceae</taxon>
        <taxon>Halorubellus</taxon>
    </lineage>
</organism>
<gene>
    <name evidence="2" type="ORF">ACFQGB_02400</name>
</gene>
<protein>
    <submittedName>
        <fullName evidence="2">Uncharacterized protein</fullName>
    </submittedName>
</protein>
<proteinExistence type="predicted"/>